<gene>
    <name evidence="2" type="ORF">GM1_014_00340</name>
</gene>
<name>M3TF18_GORML</name>
<organism evidence="2 3">
    <name type="scientific">Gordonia malaquae NBRC 108250</name>
    <dbReference type="NCBI Taxonomy" id="1223542"/>
    <lineage>
        <taxon>Bacteria</taxon>
        <taxon>Bacillati</taxon>
        <taxon>Actinomycetota</taxon>
        <taxon>Actinomycetes</taxon>
        <taxon>Mycobacteriales</taxon>
        <taxon>Gordoniaceae</taxon>
        <taxon>Gordonia</taxon>
    </lineage>
</organism>
<evidence type="ECO:0000313" key="2">
    <source>
        <dbReference type="EMBL" id="GAC80041.1"/>
    </source>
</evidence>
<dbReference type="AlphaFoldDB" id="M3TF18"/>
<dbReference type="EMBL" id="BAOP01000014">
    <property type="protein sequence ID" value="GAC80041.1"/>
    <property type="molecule type" value="Genomic_DNA"/>
</dbReference>
<reference evidence="2 3" key="1">
    <citation type="submission" date="2013-02" db="EMBL/GenBank/DDBJ databases">
        <title>Whole genome shotgun sequence of Gordonia malaquae NBRC 108250.</title>
        <authorList>
            <person name="Yoshida I."/>
            <person name="Hosoyama A."/>
            <person name="Tsuchikane K."/>
            <person name="Ando Y."/>
            <person name="Baba S."/>
            <person name="Ohji S."/>
            <person name="Hamada M."/>
            <person name="Tamura T."/>
            <person name="Yamazoe A."/>
            <person name="Yamazaki S."/>
            <person name="Fujita N."/>
        </authorList>
    </citation>
    <scope>NUCLEOTIDE SEQUENCE [LARGE SCALE GENOMIC DNA]</scope>
    <source>
        <strain evidence="2 3">NBRC 108250</strain>
    </source>
</reference>
<dbReference type="STRING" id="410332.SAMN04488550_1667"/>
<feature type="region of interest" description="Disordered" evidence="1">
    <location>
        <begin position="27"/>
        <end position="52"/>
    </location>
</feature>
<evidence type="ECO:0000313" key="3">
    <source>
        <dbReference type="Proteomes" id="UP000035009"/>
    </source>
</evidence>
<comment type="caution">
    <text evidence="2">The sequence shown here is derived from an EMBL/GenBank/DDBJ whole genome shotgun (WGS) entry which is preliminary data.</text>
</comment>
<sequence length="164" mass="17828">MGVAVSNGVPSVRSTVTFTAMRPVDLVRSRGTTRSRASSRRSAGTETAAGTRGAVVARQRVIEESLRHGGRAWTASIGDNLHYMDELSSTVGPFGMTRDELIELVREAMDPESAADDHAADAIMQRICDAVSDPQISDYMWWSPTSLTPELIVDKALSYRPLAF</sequence>
<protein>
    <submittedName>
        <fullName evidence="2">Uncharacterized protein</fullName>
    </submittedName>
</protein>
<proteinExistence type="predicted"/>
<evidence type="ECO:0000256" key="1">
    <source>
        <dbReference type="SAM" id="MobiDB-lite"/>
    </source>
</evidence>
<feature type="compositionally biased region" description="Low complexity" evidence="1">
    <location>
        <begin position="40"/>
        <end position="52"/>
    </location>
</feature>
<keyword evidence="3" id="KW-1185">Reference proteome</keyword>
<dbReference type="Proteomes" id="UP000035009">
    <property type="component" value="Unassembled WGS sequence"/>
</dbReference>
<accession>M3TF18</accession>